<dbReference type="Proteomes" id="UP000002725">
    <property type="component" value="Chromosome"/>
</dbReference>
<evidence type="ECO:0000313" key="2">
    <source>
        <dbReference type="EMBL" id="ACF45401.1"/>
    </source>
</evidence>
<evidence type="ECO:0000313" key="3">
    <source>
        <dbReference type="Proteomes" id="UP000002725"/>
    </source>
</evidence>
<dbReference type="KEGG" id="paa:Paes_0344"/>
<organism evidence="2 3">
    <name type="scientific">Prosthecochloris aestuarii (strain DSM 271 / SK 413)</name>
    <dbReference type="NCBI Taxonomy" id="290512"/>
    <lineage>
        <taxon>Bacteria</taxon>
        <taxon>Pseudomonadati</taxon>
        <taxon>Chlorobiota</taxon>
        <taxon>Chlorobiia</taxon>
        <taxon>Chlorobiales</taxon>
        <taxon>Chlorobiaceae</taxon>
        <taxon>Prosthecochloris</taxon>
    </lineage>
</organism>
<dbReference type="Gene3D" id="3.40.50.620">
    <property type="entry name" value="HUPs"/>
    <property type="match status" value="1"/>
</dbReference>
<reference evidence="2" key="1">
    <citation type="submission" date="2008-06" db="EMBL/GenBank/DDBJ databases">
        <title>Complete sequence of chromosome of Prosthecochloris aestuarii DSM 271.</title>
        <authorList>
            <consortium name="US DOE Joint Genome Institute"/>
            <person name="Lucas S."/>
            <person name="Copeland A."/>
            <person name="Lapidus A."/>
            <person name="Glavina del Rio T."/>
            <person name="Dalin E."/>
            <person name="Tice H."/>
            <person name="Bruce D."/>
            <person name="Goodwin L."/>
            <person name="Pitluck S."/>
            <person name="Schmutz J."/>
            <person name="Larimer F."/>
            <person name="Land M."/>
            <person name="Hauser L."/>
            <person name="Kyrpides N."/>
            <person name="Anderson I."/>
            <person name="Liu Z."/>
            <person name="Li T."/>
            <person name="Zhao F."/>
            <person name="Overmann J."/>
            <person name="Bryant D.A."/>
            <person name="Richardson P."/>
        </authorList>
    </citation>
    <scope>NUCLEOTIDE SEQUENCE [LARGE SCALE GENOMIC DNA]</scope>
    <source>
        <strain evidence="2">DSM 271</strain>
    </source>
</reference>
<dbReference type="InterPro" id="IPR014729">
    <property type="entry name" value="Rossmann-like_a/b/a_fold"/>
</dbReference>
<evidence type="ECO:0008006" key="4">
    <source>
        <dbReference type="Google" id="ProtNLM"/>
    </source>
</evidence>
<name>B4S4F3_PROA2</name>
<sequence>MPNNEIVNLLWSGGWDSTFRLCDLLLVQDRRVRLYYVVDPGRQSVAQEIKAMQRIRKRLQERIASFDTRLLSMQVVWLWEIAPESSMTSRYESLRKRFKSFGPQYEWLGRFVAEQGIGDLELSIESNSFRPNGPLWSALEDMLVEEERNFRLCDNPSDPDFEFFRSFRFPLIKTTKLAMMHYAKEHGFDDIMFQSWFCHTPHNGRPCGICHPCHFVITEGMSRRMPLSGKIRYILHRIGFKLR</sequence>
<keyword evidence="1" id="KW-0175">Coiled coil</keyword>
<evidence type="ECO:0000256" key="1">
    <source>
        <dbReference type="SAM" id="Coils"/>
    </source>
</evidence>
<accession>B4S4F3</accession>
<dbReference type="STRING" id="290512.Paes_0344"/>
<dbReference type="SUPFAM" id="SSF52402">
    <property type="entry name" value="Adenine nucleotide alpha hydrolases-like"/>
    <property type="match status" value="1"/>
</dbReference>
<protein>
    <recommendedName>
        <fullName evidence="4">ExsB family protein</fullName>
    </recommendedName>
</protein>
<dbReference type="AlphaFoldDB" id="B4S4F3"/>
<proteinExistence type="predicted"/>
<dbReference type="EMBL" id="CP001108">
    <property type="protein sequence ID" value="ACF45401.1"/>
    <property type="molecule type" value="Genomic_DNA"/>
</dbReference>
<dbReference type="HOGENOM" id="CLU_096327_0_0_10"/>
<keyword evidence="3" id="KW-1185">Reference proteome</keyword>
<dbReference type="eggNOG" id="COG0603">
    <property type="taxonomic scope" value="Bacteria"/>
</dbReference>
<feature type="coiled-coil region" evidence="1">
    <location>
        <begin position="42"/>
        <end position="69"/>
    </location>
</feature>
<dbReference type="RefSeq" id="WP_012504938.1">
    <property type="nucleotide sequence ID" value="NC_011059.1"/>
</dbReference>
<gene>
    <name evidence="2" type="ordered locus">Paes_0344</name>
</gene>